<feature type="region of interest" description="Disordered" evidence="1">
    <location>
        <begin position="145"/>
        <end position="173"/>
    </location>
</feature>
<gene>
    <name evidence="2" type="ORF">EVOR1521_LOCUS21551</name>
</gene>
<dbReference type="EMBL" id="CAUJNA010003270">
    <property type="protein sequence ID" value="CAJ1397559.1"/>
    <property type="molecule type" value="Genomic_DNA"/>
</dbReference>
<dbReference type="Proteomes" id="UP001178507">
    <property type="component" value="Unassembled WGS sequence"/>
</dbReference>
<keyword evidence="3" id="KW-1185">Reference proteome</keyword>
<comment type="caution">
    <text evidence="2">The sequence shown here is derived from an EMBL/GenBank/DDBJ whole genome shotgun (WGS) entry which is preliminary data.</text>
</comment>
<reference evidence="2" key="1">
    <citation type="submission" date="2023-08" db="EMBL/GenBank/DDBJ databases">
        <authorList>
            <person name="Chen Y."/>
            <person name="Shah S."/>
            <person name="Dougan E. K."/>
            <person name="Thang M."/>
            <person name="Chan C."/>
        </authorList>
    </citation>
    <scope>NUCLEOTIDE SEQUENCE</scope>
</reference>
<evidence type="ECO:0000256" key="1">
    <source>
        <dbReference type="SAM" id="MobiDB-lite"/>
    </source>
</evidence>
<sequence length="173" mass="18731">MECQPSALPQLLPQVLPMMEWSDIRRTCLAQKHCSRSLVQAVHQRYLGKMPTSVRARVQRLGQRLSGAQAAQARGAPEALASAAVEITVLQQCTRILGENCEKYADLLERVGFTLGDDLEPVSDALLESLEQLQSFADALARLKSAAESGPPPGISCRARREGATGGYPSDDD</sequence>
<evidence type="ECO:0000313" key="2">
    <source>
        <dbReference type="EMBL" id="CAJ1397559.1"/>
    </source>
</evidence>
<name>A0AA36J1U9_9DINO</name>
<organism evidence="2 3">
    <name type="scientific">Effrenium voratum</name>
    <dbReference type="NCBI Taxonomy" id="2562239"/>
    <lineage>
        <taxon>Eukaryota</taxon>
        <taxon>Sar</taxon>
        <taxon>Alveolata</taxon>
        <taxon>Dinophyceae</taxon>
        <taxon>Suessiales</taxon>
        <taxon>Symbiodiniaceae</taxon>
        <taxon>Effrenium</taxon>
    </lineage>
</organism>
<accession>A0AA36J1U9</accession>
<dbReference type="AlphaFoldDB" id="A0AA36J1U9"/>
<proteinExistence type="predicted"/>
<protein>
    <submittedName>
        <fullName evidence="2">Uncharacterized protein</fullName>
    </submittedName>
</protein>
<evidence type="ECO:0000313" key="3">
    <source>
        <dbReference type="Proteomes" id="UP001178507"/>
    </source>
</evidence>